<dbReference type="SUPFAM" id="SSF53098">
    <property type="entry name" value="Ribonuclease H-like"/>
    <property type="match status" value="1"/>
</dbReference>
<dbReference type="AlphaFoldDB" id="A0A2H0NKE6"/>
<dbReference type="Gene3D" id="3.30.420.10">
    <property type="entry name" value="Ribonuclease H-like superfamily/Ribonuclease H"/>
    <property type="match status" value="1"/>
</dbReference>
<dbReference type="InterPro" id="IPR012337">
    <property type="entry name" value="RNaseH-like_sf"/>
</dbReference>
<sequence length="293" mass="33896">MLEQEDIHIRRESLRSIFHIHQFPQRKHRSKRRYARRERKPQSGLLVQQDTSFHDWFSTGITYALIASIDDATNEVVFARFFSSDGTLQNMEAMKTITETRGISVAFYVDRASHFRTTRHESIHVQLSGKYDETQIERALMTVGSTLILALSPQAKGRIERLFETSQDRLVKELKLAGVKTIEEGNQFLATWLPRVNQRFMVQPINNTPAWRHLPNHFNLLLVFSIQEERIVHNDNTISFGGSYYLLSSTKHRVSFAKAVVTIHQCIDGNLRILYKGEELSYTMAWTKSPGNS</sequence>
<evidence type="ECO:0000313" key="2">
    <source>
        <dbReference type="EMBL" id="PIR08706.1"/>
    </source>
</evidence>
<dbReference type="Proteomes" id="UP000230707">
    <property type="component" value="Unassembled WGS sequence"/>
</dbReference>
<evidence type="ECO:0000313" key="3">
    <source>
        <dbReference type="Proteomes" id="UP000230707"/>
    </source>
</evidence>
<evidence type="ECO:0000259" key="1">
    <source>
        <dbReference type="PROSITE" id="PS50994"/>
    </source>
</evidence>
<feature type="domain" description="Integrase catalytic" evidence="1">
    <location>
        <begin position="37"/>
        <end position="217"/>
    </location>
</feature>
<accession>A0A2H0NKE6</accession>
<dbReference type="PANTHER" id="PTHR35004">
    <property type="entry name" value="TRANSPOSASE RV3428C-RELATED"/>
    <property type="match status" value="1"/>
</dbReference>
<proteinExistence type="predicted"/>
<dbReference type="EMBL" id="PCWS01000035">
    <property type="protein sequence ID" value="PIR08706.1"/>
    <property type="molecule type" value="Genomic_DNA"/>
</dbReference>
<dbReference type="InterPro" id="IPR001584">
    <property type="entry name" value="Integrase_cat-core"/>
</dbReference>
<gene>
    <name evidence="2" type="ORF">COV53_01650</name>
</gene>
<dbReference type="InterPro" id="IPR047797">
    <property type="entry name" value="ISNCY_transpos"/>
</dbReference>
<comment type="caution">
    <text evidence="2">The sequence shown here is derived from an EMBL/GenBank/DDBJ whole genome shotgun (WGS) entry which is preliminary data.</text>
</comment>
<name>A0A2H0NKE6_9BACT</name>
<dbReference type="NCBIfam" id="NF033594">
    <property type="entry name" value="transpos_ISNCY_2"/>
    <property type="match status" value="1"/>
</dbReference>
<dbReference type="PANTHER" id="PTHR35004:SF7">
    <property type="entry name" value="INTEGRASE PROTEIN"/>
    <property type="match status" value="1"/>
</dbReference>
<organism evidence="2 3">
    <name type="scientific">Candidatus Gottesmanbacteria bacterium CG11_big_fil_rev_8_21_14_0_20_37_11</name>
    <dbReference type="NCBI Taxonomy" id="1974575"/>
    <lineage>
        <taxon>Bacteria</taxon>
        <taxon>Candidatus Gottesmaniibacteriota</taxon>
    </lineage>
</organism>
<dbReference type="InterPro" id="IPR036397">
    <property type="entry name" value="RNaseH_sf"/>
</dbReference>
<protein>
    <recommendedName>
        <fullName evidence="1">Integrase catalytic domain-containing protein</fullName>
    </recommendedName>
</protein>
<reference evidence="2 3" key="1">
    <citation type="submission" date="2017-09" db="EMBL/GenBank/DDBJ databases">
        <title>Depth-based differentiation of microbial function through sediment-hosted aquifers and enrichment of novel symbionts in the deep terrestrial subsurface.</title>
        <authorList>
            <person name="Probst A.J."/>
            <person name="Ladd B."/>
            <person name="Jarett J.K."/>
            <person name="Geller-Mcgrath D.E."/>
            <person name="Sieber C.M."/>
            <person name="Emerson J.B."/>
            <person name="Anantharaman K."/>
            <person name="Thomas B.C."/>
            <person name="Malmstrom R."/>
            <person name="Stieglmeier M."/>
            <person name="Klingl A."/>
            <person name="Woyke T."/>
            <person name="Ryan C.M."/>
            <person name="Banfield J.F."/>
        </authorList>
    </citation>
    <scope>NUCLEOTIDE SEQUENCE [LARGE SCALE GENOMIC DNA]</scope>
    <source>
        <strain evidence="2">CG11_big_fil_rev_8_21_14_0_20_37_11</strain>
    </source>
</reference>
<dbReference type="GO" id="GO:0003676">
    <property type="term" value="F:nucleic acid binding"/>
    <property type="evidence" value="ECO:0007669"/>
    <property type="project" value="InterPro"/>
</dbReference>
<dbReference type="GO" id="GO:0015074">
    <property type="term" value="P:DNA integration"/>
    <property type="evidence" value="ECO:0007669"/>
    <property type="project" value="InterPro"/>
</dbReference>
<dbReference type="PROSITE" id="PS50994">
    <property type="entry name" value="INTEGRASE"/>
    <property type="match status" value="1"/>
</dbReference>